<dbReference type="RefSeq" id="XP_019010441.1">
    <property type="nucleotide sequence ID" value="XM_019156639.1"/>
</dbReference>
<dbReference type="KEGG" id="kpin:30173279"/>
<evidence type="ECO:0000313" key="2">
    <source>
        <dbReference type="EMBL" id="OCF49222.1"/>
    </source>
</evidence>
<dbReference type="EMBL" id="KI894012">
    <property type="protein sequence ID" value="OCF49222.1"/>
    <property type="molecule type" value="Genomic_DNA"/>
</dbReference>
<accession>A0A1B9I100</accession>
<proteinExistence type="predicted"/>
<dbReference type="Proteomes" id="UP000094020">
    <property type="component" value="Chromosome 8"/>
</dbReference>
<feature type="region of interest" description="Disordered" evidence="1">
    <location>
        <begin position="1"/>
        <end position="31"/>
    </location>
</feature>
<evidence type="ECO:0000256" key="1">
    <source>
        <dbReference type="SAM" id="MobiDB-lite"/>
    </source>
</evidence>
<protein>
    <submittedName>
        <fullName evidence="2">Uncharacterized protein</fullName>
    </submittedName>
</protein>
<evidence type="ECO:0000313" key="4">
    <source>
        <dbReference type="Proteomes" id="UP000094020"/>
    </source>
</evidence>
<feature type="compositionally biased region" description="Basic and acidic residues" evidence="1">
    <location>
        <begin position="1"/>
        <end position="11"/>
    </location>
</feature>
<name>A0A1B9I100_9TREE</name>
<reference evidence="3" key="2">
    <citation type="submission" date="2013-07" db="EMBL/GenBank/DDBJ databases">
        <authorList>
            <consortium name="The Broad Institute Genome Sequencing Platform"/>
            <person name="Cuomo C."/>
            <person name="Litvintseva A."/>
            <person name="Chen Y."/>
            <person name="Heitman J."/>
            <person name="Sun S."/>
            <person name="Springer D."/>
            <person name="Dromer F."/>
            <person name="Young S.K."/>
            <person name="Zeng Q."/>
            <person name="Gargeya S."/>
            <person name="Fitzgerald M."/>
            <person name="Abouelleil A."/>
            <person name="Alvarado L."/>
            <person name="Berlin A.M."/>
            <person name="Chapman S.B."/>
            <person name="Dewar J."/>
            <person name="Goldberg J."/>
            <person name="Griggs A."/>
            <person name="Gujja S."/>
            <person name="Hansen M."/>
            <person name="Howarth C."/>
            <person name="Imamovic A."/>
            <person name="Larimer J."/>
            <person name="McCowan C."/>
            <person name="Murphy C."/>
            <person name="Pearson M."/>
            <person name="Priest M."/>
            <person name="Roberts A."/>
            <person name="Saif S."/>
            <person name="Shea T."/>
            <person name="Sykes S."/>
            <person name="Wortman J."/>
            <person name="Nusbaum C."/>
            <person name="Birren B."/>
        </authorList>
    </citation>
    <scope>NUCLEOTIDE SEQUENCE</scope>
    <source>
        <strain evidence="3">CBS 10737</strain>
    </source>
</reference>
<dbReference type="AlphaFoldDB" id="A0A1B9I100"/>
<reference evidence="2" key="3">
    <citation type="submission" date="2016-07" db="EMBL/GenBank/DDBJ databases">
        <title>Evolution of pathogenesis and genome organization in the Tremellales.</title>
        <authorList>
            <person name="Cuomo C."/>
            <person name="Litvintseva A."/>
            <person name="Heitman J."/>
            <person name="Chen Y."/>
            <person name="Sun S."/>
            <person name="Springer D."/>
            <person name="Dromer F."/>
            <person name="Young S."/>
            <person name="Zeng Q."/>
            <person name="Chapman S."/>
            <person name="Gujja S."/>
            <person name="Saif S."/>
            <person name="Birren B."/>
        </authorList>
    </citation>
    <scope>NUCLEOTIDE SEQUENCE</scope>
    <source>
        <strain evidence="2">CBS 10737</strain>
    </source>
</reference>
<sequence>MPSDRRPDAYYETRWPGGGTQSSHSSFPGQKSPELEYYLKNLKHPYFSDPHKVPPHFAGLSLEDKRSCFEQWYHESQGTEKPVVVSTPPTPCTAPWMDSSGRWE</sequence>
<dbReference type="GeneID" id="30173279"/>
<reference evidence="3" key="4">
    <citation type="submission" date="2024-02" db="EMBL/GenBank/DDBJ databases">
        <title>Comparative genomics of Cryptococcus and Kwoniella reveals pathogenesis evolution and contrasting modes of karyotype evolution via chromosome fusion or intercentromeric recombination.</title>
        <authorList>
            <person name="Coelho M.A."/>
            <person name="David-Palma M."/>
            <person name="Shea T."/>
            <person name="Bowers K."/>
            <person name="McGinley-Smith S."/>
            <person name="Mohammad A.W."/>
            <person name="Gnirke A."/>
            <person name="Yurkov A.M."/>
            <person name="Nowrousian M."/>
            <person name="Sun S."/>
            <person name="Cuomo C.A."/>
            <person name="Heitman J."/>
        </authorList>
    </citation>
    <scope>NUCLEOTIDE SEQUENCE</scope>
    <source>
        <strain evidence="3">CBS 10737</strain>
    </source>
</reference>
<gene>
    <name evidence="2" type="ORF">I206_04910</name>
    <name evidence="3" type="ORF">I206_106086</name>
</gene>
<organism evidence="2">
    <name type="scientific">Kwoniella pini CBS 10737</name>
    <dbReference type="NCBI Taxonomy" id="1296096"/>
    <lineage>
        <taxon>Eukaryota</taxon>
        <taxon>Fungi</taxon>
        <taxon>Dikarya</taxon>
        <taxon>Basidiomycota</taxon>
        <taxon>Agaricomycotina</taxon>
        <taxon>Tremellomycetes</taxon>
        <taxon>Tremellales</taxon>
        <taxon>Cryptococcaceae</taxon>
        <taxon>Kwoniella</taxon>
    </lineage>
</organism>
<keyword evidence="4" id="KW-1185">Reference proteome</keyword>
<feature type="region of interest" description="Disordered" evidence="1">
    <location>
        <begin position="79"/>
        <end position="104"/>
    </location>
</feature>
<dbReference type="EMBL" id="CP144526">
    <property type="protein sequence ID" value="WWC72126.1"/>
    <property type="molecule type" value="Genomic_DNA"/>
</dbReference>
<evidence type="ECO:0000313" key="3">
    <source>
        <dbReference type="EMBL" id="WWC72126.1"/>
    </source>
</evidence>
<reference evidence="2" key="1">
    <citation type="submission" date="2013-07" db="EMBL/GenBank/DDBJ databases">
        <title>The Genome Sequence of Cryptococcus pinus CBS10737.</title>
        <authorList>
            <consortium name="The Broad Institute Genome Sequencing Platform"/>
            <person name="Cuomo C."/>
            <person name="Litvintseva A."/>
            <person name="Chen Y."/>
            <person name="Heitman J."/>
            <person name="Sun S."/>
            <person name="Springer D."/>
            <person name="Dromer F."/>
            <person name="Young S.K."/>
            <person name="Zeng Q."/>
            <person name="Gargeya S."/>
            <person name="Fitzgerald M."/>
            <person name="Abouelleil A."/>
            <person name="Alvarado L."/>
            <person name="Berlin A.M."/>
            <person name="Chapman S.B."/>
            <person name="Dewar J."/>
            <person name="Goldberg J."/>
            <person name="Griggs A."/>
            <person name="Gujja S."/>
            <person name="Hansen M."/>
            <person name="Howarth C."/>
            <person name="Imamovic A."/>
            <person name="Larimer J."/>
            <person name="McCowan C."/>
            <person name="Murphy C."/>
            <person name="Pearson M."/>
            <person name="Priest M."/>
            <person name="Roberts A."/>
            <person name="Saif S."/>
            <person name="Shea T."/>
            <person name="Sykes S."/>
            <person name="Wortman J."/>
            <person name="Nusbaum C."/>
            <person name="Birren B."/>
        </authorList>
    </citation>
    <scope>NUCLEOTIDE SEQUENCE [LARGE SCALE GENOMIC DNA]</scope>
    <source>
        <strain evidence="2">CBS 10737</strain>
    </source>
</reference>